<dbReference type="GO" id="GO:0000139">
    <property type="term" value="C:Golgi membrane"/>
    <property type="evidence" value="ECO:0007669"/>
    <property type="project" value="UniProtKB-SubCell"/>
</dbReference>
<dbReference type="Gene3D" id="3.90.550.50">
    <property type="match status" value="1"/>
</dbReference>
<dbReference type="FunFam" id="3.90.550.50:FF:000001">
    <property type="entry name" value="Hexosyltransferase"/>
    <property type="match status" value="1"/>
</dbReference>
<dbReference type="EMBL" id="LR824030">
    <property type="protein sequence ID" value="CAH0599164.1"/>
    <property type="molecule type" value="Genomic_DNA"/>
</dbReference>
<evidence type="ECO:0000256" key="7">
    <source>
        <dbReference type="ARBA" id="ARBA00022989"/>
    </source>
</evidence>
<dbReference type="GO" id="GO:0016758">
    <property type="term" value="F:hexosyltransferase activity"/>
    <property type="evidence" value="ECO:0007669"/>
    <property type="project" value="InterPro"/>
</dbReference>
<comment type="subcellular location">
    <subcellularLocation>
        <location evidence="1 11">Golgi apparatus membrane</location>
        <topology evidence="1 11">Single-pass type II membrane protein</topology>
    </subcellularLocation>
</comment>
<dbReference type="PANTHER" id="PTHR11214:SF376">
    <property type="entry name" value="HEXOSYLTRANSFERASE"/>
    <property type="match status" value="1"/>
</dbReference>
<keyword evidence="5 11" id="KW-0812">Transmembrane</keyword>
<name>A0A9P0BWU3_CHRIL</name>
<keyword evidence="8 11" id="KW-0333">Golgi apparatus</keyword>
<dbReference type="Proteomes" id="UP001154114">
    <property type="component" value="Chromosome 27"/>
</dbReference>
<comment type="similarity">
    <text evidence="2 11">Belongs to the glycosyltransferase 31 family.</text>
</comment>
<evidence type="ECO:0000256" key="3">
    <source>
        <dbReference type="ARBA" id="ARBA00022676"/>
    </source>
</evidence>
<keyword evidence="7 11" id="KW-1133">Transmembrane helix</keyword>
<evidence type="ECO:0000256" key="4">
    <source>
        <dbReference type="ARBA" id="ARBA00022679"/>
    </source>
</evidence>
<keyword evidence="3 11" id="KW-0328">Glycosyltransferase</keyword>
<dbReference type="InterPro" id="IPR002659">
    <property type="entry name" value="Glyco_trans_31"/>
</dbReference>
<evidence type="ECO:0000256" key="5">
    <source>
        <dbReference type="ARBA" id="ARBA00022692"/>
    </source>
</evidence>
<proteinExistence type="inferred from homology"/>
<evidence type="ECO:0000256" key="2">
    <source>
        <dbReference type="ARBA" id="ARBA00008661"/>
    </source>
</evidence>
<evidence type="ECO:0000256" key="1">
    <source>
        <dbReference type="ARBA" id="ARBA00004323"/>
    </source>
</evidence>
<evidence type="ECO:0000256" key="9">
    <source>
        <dbReference type="ARBA" id="ARBA00023136"/>
    </source>
</evidence>
<evidence type="ECO:0000313" key="12">
    <source>
        <dbReference type="EMBL" id="CAH0599164.1"/>
    </source>
</evidence>
<gene>
    <name evidence="12" type="ORF">CINC_LOCUS8572</name>
</gene>
<protein>
    <recommendedName>
        <fullName evidence="11">Hexosyltransferase</fullName>
        <ecNumber evidence="11">2.4.1.-</ecNumber>
    </recommendedName>
</protein>
<evidence type="ECO:0000256" key="11">
    <source>
        <dbReference type="RuleBase" id="RU363063"/>
    </source>
</evidence>
<evidence type="ECO:0000313" key="13">
    <source>
        <dbReference type="Proteomes" id="UP001154114"/>
    </source>
</evidence>
<keyword evidence="13" id="KW-1185">Reference proteome</keyword>
<dbReference type="EC" id="2.4.1.-" evidence="11"/>
<accession>A0A9P0BWU3</accession>
<keyword evidence="9 11" id="KW-0472">Membrane</keyword>
<keyword evidence="6 11" id="KW-0735">Signal-anchor</keyword>
<evidence type="ECO:0000256" key="8">
    <source>
        <dbReference type="ARBA" id="ARBA00023034"/>
    </source>
</evidence>
<feature type="transmembrane region" description="Helical" evidence="11">
    <location>
        <begin position="15"/>
        <end position="33"/>
    </location>
</feature>
<dbReference type="PANTHER" id="PTHR11214">
    <property type="entry name" value="BETA-1,3-N-ACETYLGLUCOSAMINYLTRANSFERASE"/>
    <property type="match status" value="1"/>
</dbReference>
<dbReference type="OrthoDB" id="115198at2759"/>
<dbReference type="AlphaFoldDB" id="A0A9P0BWU3"/>
<evidence type="ECO:0000256" key="10">
    <source>
        <dbReference type="ARBA" id="ARBA00023180"/>
    </source>
</evidence>
<sequence>MTEGQRYSEKLEMITLHKILFSICAFSFIYKYYTVTTPNIVHIKDPQFSVLGPYNTTQIEVDDKYDQLINLNNFSFKINPQPCSVYPAGLLLMIIISSNPNNVENRMIIRSTWGRNVDSTRVVFLMGESENLTLSNQIKNESIKYGDIVQGNFIDVYRNMTYKHVMGLKWIVHHCSKAKYILKTDDDVLVNSRHMRHFLTRELSPWGAKDLITCQVLEHAKVQRSQKSKWMVTGEEYAAHYYPTYCAGWAILYSQDVVPRLLKAAQSTPYFWIDDVHITGVIAQKLGIPRTSLTSLILSHNKVNMLKMLGPDYVGPFVLGPPDLTSDRIMEIWKAIPE</sequence>
<evidence type="ECO:0000256" key="6">
    <source>
        <dbReference type="ARBA" id="ARBA00022968"/>
    </source>
</evidence>
<keyword evidence="10" id="KW-0325">Glycoprotein</keyword>
<keyword evidence="4" id="KW-0808">Transferase</keyword>
<dbReference type="GO" id="GO:0006493">
    <property type="term" value="P:protein O-linked glycosylation"/>
    <property type="evidence" value="ECO:0007669"/>
    <property type="project" value="TreeGrafter"/>
</dbReference>
<reference evidence="12" key="1">
    <citation type="submission" date="2021-12" db="EMBL/GenBank/DDBJ databases">
        <authorList>
            <person name="King R."/>
        </authorList>
    </citation>
    <scope>NUCLEOTIDE SEQUENCE</scope>
</reference>
<organism evidence="12 13">
    <name type="scientific">Chrysodeixis includens</name>
    <name type="common">Soybean looper</name>
    <name type="synonym">Pseudoplusia includens</name>
    <dbReference type="NCBI Taxonomy" id="689277"/>
    <lineage>
        <taxon>Eukaryota</taxon>
        <taxon>Metazoa</taxon>
        <taxon>Ecdysozoa</taxon>
        <taxon>Arthropoda</taxon>
        <taxon>Hexapoda</taxon>
        <taxon>Insecta</taxon>
        <taxon>Pterygota</taxon>
        <taxon>Neoptera</taxon>
        <taxon>Endopterygota</taxon>
        <taxon>Lepidoptera</taxon>
        <taxon>Glossata</taxon>
        <taxon>Ditrysia</taxon>
        <taxon>Noctuoidea</taxon>
        <taxon>Noctuidae</taxon>
        <taxon>Plusiinae</taxon>
        <taxon>Chrysodeixis</taxon>
    </lineage>
</organism>
<dbReference type="Pfam" id="PF01762">
    <property type="entry name" value="Galactosyl_T"/>
    <property type="match status" value="1"/>
</dbReference>